<dbReference type="EMBL" id="JAKMXF010000133">
    <property type="protein sequence ID" value="KAI6657012.1"/>
    <property type="molecule type" value="Genomic_DNA"/>
</dbReference>
<proteinExistence type="predicted"/>
<dbReference type="Proteomes" id="UP001165289">
    <property type="component" value="Unassembled WGS sequence"/>
</dbReference>
<dbReference type="PANTHER" id="PTHR24413">
    <property type="entry name" value="SPECKLE-TYPE POZ PROTEIN"/>
    <property type="match status" value="1"/>
</dbReference>
<dbReference type="InterPro" id="IPR011333">
    <property type="entry name" value="SKP1/BTB/POZ_sf"/>
</dbReference>
<feature type="domain" description="BTB" evidence="2">
    <location>
        <begin position="180"/>
        <end position="250"/>
    </location>
</feature>
<comment type="caution">
    <text evidence="3">The sequence shown here is derived from an EMBL/GenBank/DDBJ whole genome shotgun (WGS) entry which is preliminary data.</text>
</comment>
<evidence type="ECO:0000313" key="4">
    <source>
        <dbReference type="Proteomes" id="UP001165289"/>
    </source>
</evidence>
<dbReference type="AlphaFoldDB" id="A0AAV7K7F3"/>
<gene>
    <name evidence="3" type="ORF">LOD99_16313</name>
</gene>
<dbReference type="PROSITE" id="PS50097">
    <property type="entry name" value="BTB"/>
    <property type="match status" value="1"/>
</dbReference>
<protein>
    <recommendedName>
        <fullName evidence="2">BTB domain-containing protein</fullName>
    </recommendedName>
</protein>
<reference evidence="3 4" key="1">
    <citation type="journal article" date="2023" name="BMC Biol.">
        <title>The compact genome of the sponge Oopsacas minuta (Hexactinellida) is lacking key metazoan core genes.</title>
        <authorList>
            <person name="Santini S."/>
            <person name="Schenkelaars Q."/>
            <person name="Jourda C."/>
            <person name="Duchesne M."/>
            <person name="Belahbib H."/>
            <person name="Rocher C."/>
            <person name="Selva M."/>
            <person name="Riesgo A."/>
            <person name="Vervoort M."/>
            <person name="Leys S.P."/>
            <person name="Kodjabachian L."/>
            <person name="Le Bivic A."/>
            <person name="Borchiellini C."/>
            <person name="Claverie J.M."/>
            <person name="Renard E."/>
        </authorList>
    </citation>
    <scope>NUCLEOTIDE SEQUENCE [LARGE SCALE GENOMIC DNA]</scope>
    <source>
        <strain evidence="3">SPO-2</strain>
    </source>
</reference>
<evidence type="ECO:0000313" key="3">
    <source>
        <dbReference type="EMBL" id="KAI6657012.1"/>
    </source>
</evidence>
<dbReference type="InterPro" id="IPR000210">
    <property type="entry name" value="BTB/POZ_dom"/>
</dbReference>
<feature type="region of interest" description="Disordered" evidence="1">
    <location>
        <begin position="1"/>
        <end position="22"/>
    </location>
</feature>
<keyword evidence="4" id="KW-1185">Reference proteome</keyword>
<feature type="compositionally biased region" description="Polar residues" evidence="1">
    <location>
        <begin position="1"/>
        <end position="12"/>
    </location>
</feature>
<dbReference type="SMART" id="SM00225">
    <property type="entry name" value="BTB"/>
    <property type="match status" value="1"/>
</dbReference>
<evidence type="ECO:0000259" key="2">
    <source>
        <dbReference type="PROSITE" id="PS50097"/>
    </source>
</evidence>
<evidence type="ECO:0000256" key="1">
    <source>
        <dbReference type="SAM" id="MobiDB-lite"/>
    </source>
</evidence>
<name>A0AAV7K7F3_9METZ</name>
<sequence>MFSTGAATKSSGNGTGDNKNKTSPYIWTGMLVPVTVTLMDPKNQSGPSDPMTNMSQVVSLSTNSAANQFAFIPSSPGETAMSSQFKLAAEAFQHLKSFQTAISSLNSSFNYDSSVNFSSNCDHIMGEDEICEEDKNSISINFNLENICARIGGPLGKVSIEFLKKNPSLCELLIDSPFLADAKIVINRLDEYTYYVHKNVLVDRSLYFNKMLTCEFKEGSDEDIHLELKHPESFYTILYYLYTEKLPSRLECESKWRASKEEYYNLVWTGHYLQIDSLTNKLAYMFEFSLTQCDKFRNEYMPIELFLKRMSNYVTGVHSKSATKSDGFGKCKKCKINIIYLETVLVYASNSNDIEVCKTVIEWSVRHNLSKHVKAAKLAEKIPQLSPMLRKMIDPLGLIENMNGYCKEDSCPRDFSHKHTKNLRHNGLVMIGGQSI</sequence>
<organism evidence="3 4">
    <name type="scientific">Oopsacas minuta</name>
    <dbReference type="NCBI Taxonomy" id="111878"/>
    <lineage>
        <taxon>Eukaryota</taxon>
        <taxon>Metazoa</taxon>
        <taxon>Porifera</taxon>
        <taxon>Hexactinellida</taxon>
        <taxon>Hexasterophora</taxon>
        <taxon>Lyssacinosida</taxon>
        <taxon>Leucopsacidae</taxon>
        <taxon>Oopsacas</taxon>
    </lineage>
</organism>
<dbReference type="CDD" id="cd18186">
    <property type="entry name" value="BTB_POZ_ZBTB_KLHL-like"/>
    <property type="match status" value="1"/>
</dbReference>
<dbReference type="SUPFAM" id="SSF54695">
    <property type="entry name" value="POZ domain"/>
    <property type="match status" value="1"/>
</dbReference>
<dbReference type="Gene3D" id="3.30.710.10">
    <property type="entry name" value="Potassium Channel Kv1.1, Chain A"/>
    <property type="match status" value="1"/>
</dbReference>
<accession>A0AAV7K7F3</accession>
<dbReference type="Pfam" id="PF00651">
    <property type="entry name" value="BTB"/>
    <property type="match status" value="1"/>
</dbReference>